<dbReference type="GeneID" id="80512815"/>
<dbReference type="EMBL" id="KU877344">
    <property type="protein sequence ID" value="ANB50453.1"/>
    <property type="molecule type" value="Genomic_DNA"/>
</dbReference>
<evidence type="ECO:0000256" key="1">
    <source>
        <dbReference type="SAM" id="MobiDB-lite"/>
    </source>
</evidence>
<dbReference type="InterPro" id="IPR049304">
    <property type="entry name" value="Gly_rich_dom"/>
</dbReference>
<dbReference type="RefSeq" id="YP_010776204.1">
    <property type="nucleotide sequence ID" value="NC_075034.1"/>
</dbReference>
<reference evidence="3 4" key="1">
    <citation type="journal article" date="2016" name="Genome Announc.">
        <title>Complete Genome Sequence of a New Megavirus Family Member Isolated from an Inland Water Lake for the First Time in India.</title>
        <authorList>
            <person name="Chatterjee A."/>
            <person name="Ali F."/>
            <person name="Bange D."/>
            <person name="Kondabagil K."/>
        </authorList>
    </citation>
    <scope>NUCLEOTIDE SEQUENCE [LARGE SCALE GENOMIC DNA]</scope>
    <source>
        <strain evidence="3">1</strain>
    </source>
</reference>
<dbReference type="Proteomes" id="UP000241365">
    <property type="component" value="Segment"/>
</dbReference>
<evidence type="ECO:0000313" key="3">
    <source>
        <dbReference type="EMBL" id="ANB50453.1"/>
    </source>
</evidence>
<evidence type="ECO:0000259" key="2">
    <source>
        <dbReference type="Pfam" id="PF21722"/>
    </source>
</evidence>
<dbReference type="KEGG" id="vg:80512815"/>
<evidence type="ECO:0000313" key="4">
    <source>
        <dbReference type="Proteomes" id="UP000241365"/>
    </source>
</evidence>
<accession>A0A167R9S9</accession>
<dbReference type="Pfam" id="PF21722">
    <property type="entry name" value="Gly_rich_2"/>
    <property type="match status" value="1"/>
</dbReference>
<name>A0A167R9S9_9VIRU</name>
<protein>
    <recommendedName>
        <fullName evidence="2">Glycine-rich domain-containing protein</fullName>
    </recommendedName>
</protein>
<sequence>MYNIQDNNICHDNIIYNSPYAYYPYDNTVFVQDDIVNNIPHASTINNDTMINTTIDSACFRQSHITIGTGPPNNACGNNQDVYIDSLTNIYYVKINCVWVIRGNLTDSSRNPQRNCLEKGAKGEKGDTGLKGEFGDKGLKGETITPNSSYINSFLQYSSGAFSSIAPPNSTIAYITAVGGGGGGLSGTSTTGLHGGGGGGAIVRYIVSVSNGQIIHGEIGSGGKGGTINTLPTKGSDTVINIGTLVLVAGGGLMASETSGGNGGNVYSPMGTVSGGAGGTDKSVLGKNGNINFSFFAGGGGGYSGGNGGNILAFTGGLGIGLAGGGGGASAFANGGNGVNSSYPATNGCLGSGGGGAGQTSTNSVSPLAGNGGNGFIRIDYHTH</sequence>
<feature type="domain" description="Glycine-rich" evidence="2">
    <location>
        <begin position="159"/>
        <end position="381"/>
    </location>
</feature>
<feature type="compositionally biased region" description="Basic and acidic residues" evidence="1">
    <location>
        <begin position="116"/>
        <end position="134"/>
    </location>
</feature>
<proteinExistence type="predicted"/>
<feature type="region of interest" description="Disordered" evidence="1">
    <location>
        <begin position="111"/>
        <end position="134"/>
    </location>
</feature>
<keyword evidence="4" id="KW-1185">Reference proteome</keyword>
<organism evidence="3 4">
    <name type="scientific">Powai lake megavirus</name>
    <dbReference type="NCBI Taxonomy" id="1842663"/>
    <lineage>
        <taxon>Viruses</taxon>
        <taxon>Varidnaviria</taxon>
        <taxon>Bamfordvirae</taxon>
        <taxon>Nucleocytoviricota</taxon>
        <taxon>Megaviricetes</taxon>
        <taxon>Imitervirales</taxon>
        <taxon>Mimiviridae</taxon>
        <taxon>Megamimivirinae</taxon>
        <taxon>Megavirus</taxon>
        <taxon>Megavirus powaiense</taxon>
    </lineage>
</organism>